<dbReference type="InterPro" id="IPR001763">
    <property type="entry name" value="Rhodanese-like_dom"/>
</dbReference>
<evidence type="ECO:0000259" key="3">
    <source>
        <dbReference type="PROSITE" id="PS50206"/>
    </source>
</evidence>
<dbReference type="GO" id="GO:0005737">
    <property type="term" value="C:cytoplasm"/>
    <property type="evidence" value="ECO:0007669"/>
    <property type="project" value="TreeGrafter"/>
</dbReference>
<dbReference type="Gene3D" id="3.40.250.10">
    <property type="entry name" value="Rhodanese-like domain"/>
    <property type="match status" value="1"/>
</dbReference>
<sequence>MLNIKNNKTIKLSQEEYTTYSKQLILENIGVQGQKRLKRSKVAIIGAGGLGCPVMIYLAISGIGYIGLIDKDRIENSNLNRQMLYEISDINSLKVIAAKSKLKNINKNCRIIQHPYKLNKENSIEILCNYDIIIDATDNFETRYLIDNICYLLHKTYIYGAVDQFEGQIAVFNYKNGIRYNNIYNKKMQLNNDSCNRNGIMGVSTGYIGNLQAIETIKIILGLNKKCKNSLAMYNIITAKNKTKKIYLKREILKHNISQNNIVKFNNVISINSLKNVKEYTIVIDLRKESEFNQKHIDKSINIPISKFKFNNTIRLIKIYSQDKYLMVYCNTLERSMIASHFLKNNKVNSCIIKYK</sequence>
<evidence type="ECO:0000256" key="2">
    <source>
        <dbReference type="SAM" id="Phobius"/>
    </source>
</evidence>
<dbReference type="Pfam" id="PF00899">
    <property type="entry name" value="ThiF"/>
    <property type="match status" value="1"/>
</dbReference>
<proteinExistence type="inferred from homology"/>
<dbReference type="InterPro" id="IPR000594">
    <property type="entry name" value="ThiF_NAD_FAD-bd"/>
</dbReference>
<accession>A0A4D6UYM4</accession>
<dbReference type="Gene3D" id="3.40.50.720">
    <property type="entry name" value="NAD(P)-binding Rossmann-like Domain"/>
    <property type="match status" value="1"/>
</dbReference>
<dbReference type="InterPro" id="IPR045886">
    <property type="entry name" value="ThiF/MoeB/HesA"/>
</dbReference>
<dbReference type="InterPro" id="IPR036873">
    <property type="entry name" value="Rhodanese-like_dom_sf"/>
</dbReference>
<dbReference type="GO" id="GO:0016779">
    <property type="term" value="F:nucleotidyltransferase activity"/>
    <property type="evidence" value="ECO:0007669"/>
    <property type="project" value="TreeGrafter"/>
</dbReference>
<dbReference type="RefSeq" id="YP_009654451.1">
    <property type="nucleotide sequence ID" value="NC_042794.1"/>
</dbReference>
<feature type="transmembrane region" description="Helical" evidence="2">
    <location>
        <begin position="42"/>
        <end position="68"/>
    </location>
</feature>
<reference evidence="4" key="2">
    <citation type="journal article" date="2019" name="Phycologia">
        <title>The phylogenetic position of the morphologically unusual Pleurostichidium falkenbergii (Rhodomelaceae, Rhodophyta) based on plastid phylogenomics.</title>
        <authorList>
            <person name="Pasella M.M."/>
            <person name="Verbruggen H."/>
            <person name="Nelson W.A."/>
            <person name="Diaz-Tapia P."/>
        </authorList>
    </citation>
    <scope>NUCLEOTIDE SEQUENCE</scope>
</reference>
<evidence type="ECO:0000313" key="4">
    <source>
        <dbReference type="EMBL" id="QCH39738.1"/>
    </source>
</evidence>
<keyword evidence="2" id="KW-1133">Transmembrane helix</keyword>
<dbReference type="EMBL" id="MH853471">
    <property type="protein sequence ID" value="QCH39738.1"/>
    <property type="molecule type" value="Genomic_DNA"/>
</dbReference>
<dbReference type="SUPFAM" id="SSF69572">
    <property type="entry name" value="Activating enzymes of the ubiquitin-like proteins"/>
    <property type="match status" value="1"/>
</dbReference>
<dbReference type="AlphaFoldDB" id="A0A4D6UYM4"/>
<keyword evidence="2" id="KW-0812">Transmembrane</keyword>
<dbReference type="GO" id="GO:0008641">
    <property type="term" value="F:ubiquitin-like modifier activating enzyme activity"/>
    <property type="evidence" value="ECO:0007669"/>
    <property type="project" value="InterPro"/>
</dbReference>
<dbReference type="CDD" id="cd00158">
    <property type="entry name" value="RHOD"/>
    <property type="match status" value="1"/>
</dbReference>
<organism evidence="4">
    <name type="scientific">Pleurostichidium falkenbergii</name>
    <dbReference type="NCBI Taxonomy" id="121064"/>
    <lineage>
        <taxon>Eukaryota</taxon>
        <taxon>Rhodophyta</taxon>
        <taxon>Florideophyceae</taxon>
        <taxon>Rhodymeniophycidae</taxon>
        <taxon>Ceramiales</taxon>
        <taxon>Rhodomelaceae</taxon>
        <taxon>Pleurostichidium</taxon>
    </lineage>
</organism>
<dbReference type="CDD" id="cd00757">
    <property type="entry name" value="ThiF_MoeB_HesA_family"/>
    <property type="match status" value="1"/>
</dbReference>
<keyword evidence="2" id="KW-0472">Membrane</keyword>
<keyword evidence="4" id="KW-0934">Plastid</keyword>
<dbReference type="PANTHER" id="PTHR10953">
    <property type="entry name" value="UBIQUITIN-ACTIVATING ENZYME E1"/>
    <property type="match status" value="1"/>
</dbReference>
<dbReference type="PROSITE" id="PS50206">
    <property type="entry name" value="RHODANESE_3"/>
    <property type="match status" value="1"/>
</dbReference>
<gene>
    <name evidence="4" type="primary">moeB</name>
</gene>
<geneLocation type="plastid" evidence="4"/>
<dbReference type="GO" id="GO:0004792">
    <property type="term" value="F:thiosulfate-cyanide sulfurtransferase activity"/>
    <property type="evidence" value="ECO:0007669"/>
    <property type="project" value="TreeGrafter"/>
</dbReference>
<protein>
    <submittedName>
        <fullName evidence="4">Molybdopterin biosynthesis protein</fullName>
    </submittedName>
</protein>
<dbReference type="GeneID" id="40488344"/>
<dbReference type="InterPro" id="IPR035985">
    <property type="entry name" value="Ubiquitin-activating_enz"/>
</dbReference>
<reference evidence="4" key="1">
    <citation type="submission" date="2018-09" db="EMBL/GenBank/DDBJ databases">
        <authorList>
            <person name="Pasella M."/>
            <person name="Verbruggen H."/>
            <person name="Nelson W.A."/>
            <person name="Diaz-Tapia P."/>
        </authorList>
    </citation>
    <scope>NUCLEOTIDE SEQUENCE</scope>
</reference>
<evidence type="ECO:0000256" key="1">
    <source>
        <dbReference type="ARBA" id="ARBA00009919"/>
    </source>
</evidence>
<comment type="similarity">
    <text evidence="1">Belongs to the HesA/MoeB/ThiF family.</text>
</comment>
<name>A0A4D6UYM4_9FLOR</name>
<dbReference type="PANTHER" id="PTHR10953:SF102">
    <property type="entry name" value="ADENYLYLTRANSFERASE AND SULFURTRANSFERASE MOCS3"/>
    <property type="match status" value="1"/>
</dbReference>
<feature type="domain" description="Rhodanese" evidence="3">
    <location>
        <begin position="281"/>
        <end position="345"/>
    </location>
</feature>
<dbReference type="FunFam" id="3.40.50.720:FF:000080">
    <property type="entry name" value="Thiazole biosynthesis adenylyltransferase ThiF"/>
    <property type="match status" value="1"/>
</dbReference>
<dbReference type="Pfam" id="PF00581">
    <property type="entry name" value="Rhodanese"/>
    <property type="match status" value="1"/>
</dbReference>